<evidence type="ECO:0000256" key="9">
    <source>
        <dbReference type="ARBA" id="ARBA00023136"/>
    </source>
</evidence>
<dbReference type="PANTHER" id="PTHR14043:SF15">
    <property type="entry name" value="PROTEIN CASP"/>
    <property type="match status" value="1"/>
</dbReference>
<proteinExistence type="inferred from homology"/>
<evidence type="ECO:0000259" key="12">
    <source>
        <dbReference type="Pfam" id="PF08172"/>
    </source>
</evidence>
<organism evidence="14 15">
    <name type="scientific">Odocoileus virginianus</name>
    <name type="common">White-tailed deer</name>
    <dbReference type="NCBI Taxonomy" id="9874"/>
    <lineage>
        <taxon>Eukaryota</taxon>
        <taxon>Metazoa</taxon>
        <taxon>Chordata</taxon>
        <taxon>Craniata</taxon>
        <taxon>Vertebrata</taxon>
        <taxon>Euteleostomi</taxon>
        <taxon>Mammalia</taxon>
        <taxon>Eutheria</taxon>
        <taxon>Laurasiatheria</taxon>
        <taxon>Artiodactyla</taxon>
        <taxon>Ruminantia</taxon>
        <taxon>Pecora</taxon>
        <taxon>Cervidae</taxon>
        <taxon>Odocoileinae</taxon>
        <taxon>Odocoileus</taxon>
    </lineage>
</organism>
<dbReference type="Pfam" id="PF25398">
    <property type="entry name" value="CUX1_N"/>
    <property type="match status" value="1"/>
</dbReference>
<accession>A0ABM4HLC0</accession>
<feature type="coiled-coil region" evidence="10">
    <location>
        <begin position="426"/>
        <end position="453"/>
    </location>
</feature>
<dbReference type="InterPro" id="IPR057476">
    <property type="entry name" value="Cux_N"/>
</dbReference>
<evidence type="ECO:0000256" key="8">
    <source>
        <dbReference type="ARBA" id="ARBA00023054"/>
    </source>
</evidence>
<evidence type="ECO:0000256" key="2">
    <source>
        <dbReference type="ARBA" id="ARBA00006415"/>
    </source>
</evidence>
<evidence type="ECO:0000256" key="6">
    <source>
        <dbReference type="ARBA" id="ARBA00022989"/>
    </source>
</evidence>
<gene>
    <name evidence="15" type="primary">CUX1</name>
</gene>
<keyword evidence="7" id="KW-0333">Golgi apparatus</keyword>
<dbReference type="PANTHER" id="PTHR14043">
    <property type="entry name" value="CCAAT DISPLACEMENT PROTEIN-RELATED"/>
    <property type="match status" value="1"/>
</dbReference>
<keyword evidence="6 11" id="KW-1133">Transmembrane helix</keyword>
<dbReference type="RefSeq" id="XP_070316361.1">
    <property type="nucleotide sequence ID" value="XM_070460260.1"/>
</dbReference>
<dbReference type="GeneID" id="110132170"/>
<evidence type="ECO:0000256" key="1">
    <source>
        <dbReference type="ARBA" id="ARBA00004409"/>
    </source>
</evidence>
<feature type="coiled-coil region" evidence="10">
    <location>
        <begin position="112"/>
        <end position="353"/>
    </location>
</feature>
<evidence type="ECO:0000259" key="13">
    <source>
        <dbReference type="Pfam" id="PF25398"/>
    </source>
</evidence>
<dbReference type="Proteomes" id="UP001652640">
    <property type="component" value="Chromosome 33"/>
</dbReference>
<evidence type="ECO:0000256" key="5">
    <source>
        <dbReference type="ARBA" id="ARBA00022692"/>
    </source>
</evidence>
<name>A0ABM4HLC0_ODOVR</name>
<keyword evidence="5 11" id="KW-0812">Transmembrane</keyword>
<evidence type="ECO:0000313" key="15">
    <source>
        <dbReference type="RefSeq" id="XP_070316361.1"/>
    </source>
</evidence>
<keyword evidence="9 11" id="KW-0472">Membrane</keyword>
<feature type="domain" description="CASP C-terminal" evidence="12">
    <location>
        <begin position="421"/>
        <end position="637"/>
    </location>
</feature>
<evidence type="ECO:0000313" key="14">
    <source>
        <dbReference type="Proteomes" id="UP001652640"/>
    </source>
</evidence>
<reference evidence="15" key="2">
    <citation type="submission" date="2025-08" db="UniProtKB">
        <authorList>
            <consortium name="RefSeq"/>
        </authorList>
    </citation>
    <scope>IDENTIFICATION</scope>
    <source>
        <tissue evidence="15">Tongue muscle</tissue>
    </source>
</reference>
<evidence type="ECO:0000256" key="3">
    <source>
        <dbReference type="ARBA" id="ARBA00018691"/>
    </source>
</evidence>
<keyword evidence="8 10" id="KW-0175">Coiled coil</keyword>
<protein>
    <recommendedName>
        <fullName evidence="3">Protein CASP</fullName>
    </recommendedName>
</protein>
<evidence type="ECO:0000256" key="4">
    <source>
        <dbReference type="ARBA" id="ARBA00022448"/>
    </source>
</evidence>
<feature type="domain" description="Cux N-terminal" evidence="13">
    <location>
        <begin position="3"/>
        <end position="110"/>
    </location>
</feature>
<sequence>MAANVGSMFQYWKRFDLQQLQRELDATATVLANRQDESEQSRKRLIEQSREFKKNTPEDLRKQVAPLLKSFQGEIDALSKRSKEAEAAFLNVYKRLIDVPDPVPALDLGQQLQLKVQRLHDIETENQKLRETLEEYNKEFAEVKNQEVTIKALKEKIREYEQTLKNQAETIALEKEQKLQNDFAEKERKLQETQMSTTSKLEEAEHKVQTLQTALEKTQTELFDLKTKYDEEITAKADEIEMIMTDLERANQRAEVAQREAETLREQLSSANHSLQLASQIQKAPDVAIEVLTRSSLEAELAAKEREIAQLVEDVQRLQANLSKLRENSASQISQLEQQLSAKNSTLKQLEEKLKGQADYEEVKKELNILKSMEFAPAEGAGTQDASRPLEVLLLEKNRSLQSENAALRISNSDLSGRCAELQVHVTELTATAAEQRELIARLEQDLSTIQSIQRPDAEGAVELGLEKIPEPIKEATALFYGPSAPASSLPEGQVDSLLSIISSQRERFRARNQELEAENRLAQHTIQALQTELDSLRADNIKLFEKIKFLQSYPGRGGGSDDTELRYSTQYEERLDPFSSFSKRERQRKYLSLSPWDKATLSMGRLVLSNKMARTIGFFYTLFLHLLVFLVLYKLAWSESMERDCATFCAKKFADHLHKFHEDDKGVAANDLWQ</sequence>
<evidence type="ECO:0000256" key="7">
    <source>
        <dbReference type="ARBA" id="ARBA00023034"/>
    </source>
</evidence>
<evidence type="ECO:0000256" key="10">
    <source>
        <dbReference type="SAM" id="Coils"/>
    </source>
</evidence>
<dbReference type="Pfam" id="PF08172">
    <property type="entry name" value="CASP_C"/>
    <property type="match status" value="1"/>
</dbReference>
<evidence type="ECO:0000256" key="11">
    <source>
        <dbReference type="SAM" id="Phobius"/>
    </source>
</evidence>
<feature type="coiled-coil region" evidence="10">
    <location>
        <begin position="499"/>
        <end position="547"/>
    </location>
</feature>
<reference evidence="14" key="1">
    <citation type="journal article" date="2022" name="J. Hered.">
        <title>A De Novo Chromosome-Level Genome Assembly of the White-Tailed Deer, Odocoileus Virginianus.</title>
        <authorList>
            <person name="London E.W."/>
            <person name="Roca A.L."/>
            <person name="Novakofski J.E."/>
            <person name="Mateus-Pinilla N.E."/>
        </authorList>
    </citation>
    <scope>NUCLEOTIDE SEQUENCE [LARGE SCALE GENOMIC DNA]</scope>
</reference>
<keyword evidence="14" id="KW-1185">Reference proteome</keyword>
<dbReference type="InterPro" id="IPR012955">
    <property type="entry name" value="CASP_C"/>
</dbReference>
<comment type="subcellular location">
    <subcellularLocation>
        <location evidence="1">Golgi apparatus membrane</location>
        <topology evidence="1">Single-pass type IV membrane protein</topology>
    </subcellularLocation>
</comment>
<feature type="transmembrane region" description="Helical" evidence="11">
    <location>
        <begin position="613"/>
        <end position="634"/>
    </location>
</feature>
<keyword evidence="4" id="KW-0813">Transport</keyword>
<comment type="similarity">
    <text evidence="2">Belongs to the CASP family.</text>
</comment>